<keyword evidence="1" id="KW-0472">Membrane</keyword>
<feature type="transmembrane region" description="Helical" evidence="1">
    <location>
        <begin position="155"/>
        <end position="181"/>
    </location>
</feature>
<keyword evidence="1" id="KW-0812">Transmembrane</keyword>
<evidence type="ECO:0000313" key="2">
    <source>
        <dbReference type="EMBL" id="GGH24424.1"/>
    </source>
</evidence>
<keyword evidence="3" id="KW-1185">Reference proteome</keyword>
<feature type="transmembrane region" description="Helical" evidence="1">
    <location>
        <begin position="210"/>
        <end position="228"/>
    </location>
</feature>
<dbReference type="EMBL" id="BMIA01000001">
    <property type="protein sequence ID" value="GGH24424.1"/>
    <property type="molecule type" value="Genomic_DNA"/>
</dbReference>
<proteinExistence type="predicted"/>
<gene>
    <name evidence="2" type="ORF">GCM10007423_07860</name>
</gene>
<feature type="transmembrane region" description="Helical" evidence="1">
    <location>
        <begin position="265"/>
        <end position="287"/>
    </location>
</feature>
<evidence type="ECO:0000313" key="3">
    <source>
        <dbReference type="Proteomes" id="UP000600214"/>
    </source>
</evidence>
<evidence type="ECO:0008006" key="4">
    <source>
        <dbReference type="Google" id="ProtNLM"/>
    </source>
</evidence>
<protein>
    <recommendedName>
        <fullName evidence="4">DoxX family protein</fullName>
    </recommendedName>
</protein>
<dbReference type="RefSeq" id="WP_229221299.1">
    <property type="nucleotide sequence ID" value="NZ_BMIA01000001.1"/>
</dbReference>
<feature type="transmembrane region" description="Helical" evidence="1">
    <location>
        <begin position="76"/>
        <end position="96"/>
    </location>
</feature>
<feature type="transmembrane region" description="Helical" evidence="1">
    <location>
        <begin position="188"/>
        <end position="204"/>
    </location>
</feature>
<sequence length="487" mass="56043">MPVSTPLPASVWKPYEKILLRVALIYAVISTIPFNPEFYQQDFDAGFNVNSYPFRWLDVISQNKPWFFASQEGKNYTGWFLTLLVCLAAGFGWELIDRRRKDFEKLYYWFYVAARYGIILRMSWFAWAKVFPVQMPFPTISQLNTNLGDFTPGKLYWLTTGVSPFFEVFAGIFELVATLLLLFRRTTTLGALMMVAILLPIWFVNIGYDAGVELTSLHLLSLSLLLLVRDSRRFYDILIEHRAVALTFVPAFHFRNIWPNRLRIAFKYGFIFFFVVFRGFSYGQLFASGKSFKLPLDDGLPSATGLYKVTEFRLNNRLLAPSPTDSVRWDNVIFEKFNTISIKVNKNFRLDTRNAVRTTEYYGNIGRYYYGYKADTVNKVFHLHNRVDTAAHITLHYEQPAPGRYILRGVNEGRDSLFVVLNRKEIPAGRKAGLVAFTSYFIKHFTYALSKNTSGGIAGGRAHLAHIRTKHHATTAAVYRHGRQNAG</sequence>
<keyword evidence="1" id="KW-1133">Transmembrane helix</keyword>
<comment type="caution">
    <text evidence="2">The sequence shown here is derived from an EMBL/GenBank/DDBJ whole genome shotgun (WGS) entry which is preliminary data.</text>
</comment>
<dbReference type="Proteomes" id="UP000600214">
    <property type="component" value="Unassembled WGS sequence"/>
</dbReference>
<reference evidence="3" key="1">
    <citation type="journal article" date="2019" name="Int. J. Syst. Evol. Microbiol.">
        <title>The Global Catalogue of Microorganisms (GCM) 10K type strain sequencing project: providing services to taxonomists for standard genome sequencing and annotation.</title>
        <authorList>
            <consortium name="The Broad Institute Genomics Platform"/>
            <consortium name="The Broad Institute Genome Sequencing Center for Infectious Disease"/>
            <person name="Wu L."/>
            <person name="Ma J."/>
        </authorList>
    </citation>
    <scope>NUCLEOTIDE SEQUENCE [LARGE SCALE GENOMIC DNA]</scope>
    <source>
        <strain evidence="3">CGMCC 1.15288</strain>
    </source>
</reference>
<accession>A0ABQ1YH70</accession>
<organism evidence="2 3">
    <name type="scientific">Dyadobacter endophyticus</name>
    <dbReference type="NCBI Taxonomy" id="1749036"/>
    <lineage>
        <taxon>Bacteria</taxon>
        <taxon>Pseudomonadati</taxon>
        <taxon>Bacteroidota</taxon>
        <taxon>Cytophagia</taxon>
        <taxon>Cytophagales</taxon>
        <taxon>Spirosomataceae</taxon>
        <taxon>Dyadobacter</taxon>
    </lineage>
</organism>
<feature type="transmembrane region" description="Helical" evidence="1">
    <location>
        <begin position="108"/>
        <end position="127"/>
    </location>
</feature>
<evidence type="ECO:0000256" key="1">
    <source>
        <dbReference type="SAM" id="Phobius"/>
    </source>
</evidence>
<name>A0ABQ1YH70_9BACT</name>